<evidence type="ECO:0000313" key="11">
    <source>
        <dbReference type="Proteomes" id="UP001552521"/>
    </source>
</evidence>
<dbReference type="SMART" id="SM00947">
    <property type="entry name" value="Pro_CA"/>
    <property type="match status" value="1"/>
</dbReference>
<dbReference type="PROSITE" id="PS00705">
    <property type="entry name" value="PROK_CO2_ANHYDRASE_2"/>
    <property type="match status" value="1"/>
</dbReference>
<proteinExistence type="inferred from homology"/>
<dbReference type="SUPFAM" id="SSF53056">
    <property type="entry name" value="beta-carbonic anhydrase, cab"/>
    <property type="match status" value="1"/>
</dbReference>
<evidence type="ECO:0000256" key="2">
    <source>
        <dbReference type="ARBA" id="ARBA00006217"/>
    </source>
</evidence>
<keyword evidence="5 9" id="KW-0862">Zinc</keyword>
<evidence type="ECO:0000256" key="7">
    <source>
        <dbReference type="ARBA" id="ARBA00024993"/>
    </source>
</evidence>
<dbReference type="EC" id="4.2.1.1" evidence="3 9"/>
<accession>A0ABV3HWG1</accession>
<dbReference type="PANTHER" id="PTHR11002:SF76">
    <property type="entry name" value="CARBONIC ANHYDRASE"/>
    <property type="match status" value="1"/>
</dbReference>
<dbReference type="RefSeq" id="WP_364595614.1">
    <property type="nucleotide sequence ID" value="NZ_JBFAQK010000025.1"/>
</dbReference>
<evidence type="ECO:0000256" key="8">
    <source>
        <dbReference type="ARBA" id="ARBA00048348"/>
    </source>
</evidence>
<organism evidence="10 11">
    <name type="scientific">Streptomyces kurssanovii</name>
    <dbReference type="NCBI Taxonomy" id="67312"/>
    <lineage>
        <taxon>Bacteria</taxon>
        <taxon>Bacillati</taxon>
        <taxon>Actinomycetota</taxon>
        <taxon>Actinomycetes</taxon>
        <taxon>Kitasatosporales</taxon>
        <taxon>Streptomycetaceae</taxon>
        <taxon>Streptomyces</taxon>
    </lineage>
</organism>
<comment type="function">
    <text evidence="7">Catalyzes the reversible hydration of carbon dioxide to form bicarbonate.</text>
</comment>
<keyword evidence="6 9" id="KW-0456">Lyase</keyword>
<dbReference type="PROSITE" id="PS00704">
    <property type="entry name" value="PROK_CO2_ANHYDRASE_1"/>
    <property type="match status" value="1"/>
</dbReference>
<dbReference type="InterPro" id="IPR036874">
    <property type="entry name" value="Carbonic_anhydrase_sf"/>
</dbReference>
<keyword evidence="4" id="KW-0479">Metal-binding</keyword>
<reference evidence="10 11" key="1">
    <citation type="submission" date="2024-06" db="EMBL/GenBank/DDBJ databases">
        <title>The Natural Products Discovery Center: Release of the First 8490 Sequenced Strains for Exploring Actinobacteria Biosynthetic Diversity.</title>
        <authorList>
            <person name="Kalkreuter E."/>
            <person name="Kautsar S.A."/>
            <person name="Yang D."/>
            <person name="Bader C.D."/>
            <person name="Teijaro C.N."/>
            <person name="Fluegel L."/>
            <person name="Davis C.M."/>
            <person name="Simpson J.R."/>
            <person name="Lauterbach L."/>
            <person name="Steele A.D."/>
            <person name="Gui C."/>
            <person name="Meng S."/>
            <person name="Li G."/>
            <person name="Viehrig K."/>
            <person name="Ye F."/>
            <person name="Su P."/>
            <person name="Kiefer A.F."/>
            <person name="Nichols A."/>
            <person name="Cepeda A.J."/>
            <person name="Yan W."/>
            <person name="Fan B."/>
            <person name="Jiang Y."/>
            <person name="Adhikari A."/>
            <person name="Zheng C.-J."/>
            <person name="Schuster L."/>
            <person name="Cowan T.M."/>
            <person name="Smanski M.J."/>
            <person name="Chevrette M.G."/>
            <person name="De Carvalho L.P.S."/>
            <person name="Shen B."/>
        </authorList>
    </citation>
    <scope>NUCLEOTIDE SEQUENCE [LARGE SCALE GENOMIC DNA]</scope>
    <source>
        <strain evidence="10 11">NPDC049344</strain>
    </source>
</reference>
<sequence>MQALLDHARSFHRNPGRDADTLRALAAGQSPEAMVISCSDSRVVPALITGAGPGEVFELRNAGNIVPPPGSGVPSGEAATIEYALQVLGVRDVVVCGHSHCGAMDALASGSDLSGLPGVEAWLSLVRPALTPYLTPCLGTRPGTEARLERIVQRNIVHQLAVLGSYPAARRLMNAGELRLHGWYYRVETGALLELGDDGTFEAR</sequence>
<dbReference type="Proteomes" id="UP001552521">
    <property type="component" value="Unassembled WGS sequence"/>
</dbReference>
<evidence type="ECO:0000313" key="10">
    <source>
        <dbReference type="EMBL" id="MEV4682929.1"/>
    </source>
</evidence>
<dbReference type="Gene3D" id="3.40.1050.10">
    <property type="entry name" value="Carbonic anhydrase"/>
    <property type="match status" value="1"/>
</dbReference>
<protein>
    <recommendedName>
        <fullName evidence="3 9">Carbonic anhydrase</fullName>
        <ecNumber evidence="3 9">4.2.1.1</ecNumber>
    </recommendedName>
    <alternativeName>
        <fullName evidence="9">Carbonate dehydratase</fullName>
    </alternativeName>
</protein>
<comment type="caution">
    <text evidence="10">The sequence shown here is derived from an EMBL/GenBank/DDBJ whole genome shotgun (WGS) entry which is preliminary data.</text>
</comment>
<dbReference type="EMBL" id="JBFAQK010000025">
    <property type="protein sequence ID" value="MEV4682929.1"/>
    <property type="molecule type" value="Genomic_DNA"/>
</dbReference>
<dbReference type="PANTHER" id="PTHR11002">
    <property type="entry name" value="CARBONIC ANHYDRASE"/>
    <property type="match status" value="1"/>
</dbReference>
<dbReference type="InterPro" id="IPR015892">
    <property type="entry name" value="Carbonic_anhydrase_CS"/>
</dbReference>
<dbReference type="Pfam" id="PF00484">
    <property type="entry name" value="Pro_CA"/>
    <property type="match status" value="1"/>
</dbReference>
<evidence type="ECO:0000256" key="5">
    <source>
        <dbReference type="ARBA" id="ARBA00022833"/>
    </source>
</evidence>
<keyword evidence="11" id="KW-1185">Reference proteome</keyword>
<evidence type="ECO:0000256" key="6">
    <source>
        <dbReference type="ARBA" id="ARBA00023239"/>
    </source>
</evidence>
<dbReference type="InterPro" id="IPR001765">
    <property type="entry name" value="Carbonic_anhydrase"/>
</dbReference>
<evidence type="ECO:0000256" key="3">
    <source>
        <dbReference type="ARBA" id="ARBA00012925"/>
    </source>
</evidence>
<comment type="cofactor">
    <cofactor evidence="1">
        <name>Zn(2+)</name>
        <dbReference type="ChEBI" id="CHEBI:29105"/>
    </cofactor>
</comment>
<evidence type="ECO:0000256" key="1">
    <source>
        <dbReference type="ARBA" id="ARBA00001947"/>
    </source>
</evidence>
<comment type="function">
    <text evidence="9">Reversible hydration of carbon dioxide.</text>
</comment>
<comment type="similarity">
    <text evidence="2 9">Belongs to the beta-class carbonic anhydrase family.</text>
</comment>
<name>A0ABV3HWG1_9ACTN</name>
<comment type="catalytic activity">
    <reaction evidence="8 9">
        <text>hydrogencarbonate + H(+) = CO2 + H2O</text>
        <dbReference type="Rhea" id="RHEA:10748"/>
        <dbReference type="ChEBI" id="CHEBI:15377"/>
        <dbReference type="ChEBI" id="CHEBI:15378"/>
        <dbReference type="ChEBI" id="CHEBI:16526"/>
        <dbReference type="ChEBI" id="CHEBI:17544"/>
        <dbReference type="EC" id="4.2.1.1"/>
    </reaction>
</comment>
<evidence type="ECO:0000256" key="4">
    <source>
        <dbReference type="ARBA" id="ARBA00022723"/>
    </source>
</evidence>
<gene>
    <name evidence="10" type="ORF">AB0K36_19325</name>
</gene>
<evidence type="ECO:0000256" key="9">
    <source>
        <dbReference type="RuleBase" id="RU003956"/>
    </source>
</evidence>